<dbReference type="OMA" id="KYWVKYL"/>
<dbReference type="PROSITE" id="PS50235">
    <property type="entry name" value="USP_3"/>
    <property type="match status" value="1"/>
</dbReference>
<evidence type="ECO:0000256" key="7">
    <source>
        <dbReference type="SAM" id="MobiDB-lite"/>
    </source>
</evidence>
<dbReference type="GeneID" id="106674258"/>
<dbReference type="Pfam" id="PF02148">
    <property type="entry name" value="zf-UBP"/>
    <property type="match status" value="1"/>
</dbReference>
<protein>
    <recommendedName>
        <fullName evidence="6">Ubiquitin carboxyl-terminal hydrolase</fullName>
        <ecNumber evidence="6">3.4.19.12</ecNumber>
    </recommendedName>
</protein>
<keyword evidence="6" id="KW-0788">Thiol protease</keyword>
<evidence type="ECO:0000256" key="6">
    <source>
        <dbReference type="RuleBase" id="RU366025"/>
    </source>
</evidence>
<dbReference type="Gene3D" id="3.90.70.10">
    <property type="entry name" value="Cysteine proteinases"/>
    <property type="match status" value="1"/>
</dbReference>
<dbReference type="AlphaFoldDB" id="A0A8I6SEV2"/>
<name>A0A8I6SEV2_CIMLE</name>
<evidence type="ECO:0000256" key="5">
    <source>
        <dbReference type="PROSITE-ProRule" id="PRU00502"/>
    </source>
</evidence>
<keyword evidence="4" id="KW-0862">Zinc</keyword>
<keyword evidence="6" id="KW-0378">Hydrolase</keyword>
<evidence type="ECO:0000256" key="1">
    <source>
        <dbReference type="ARBA" id="ARBA00000707"/>
    </source>
</evidence>
<evidence type="ECO:0000256" key="3">
    <source>
        <dbReference type="ARBA" id="ARBA00022771"/>
    </source>
</evidence>
<dbReference type="OrthoDB" id="21192at2759"/>
<dbReference type="SUPFAM" id="SSF54001">
    <property type="entry name" value="Cysteine proteinases"/>
    <property type="match status" value="1"/>
</dbReference>
<keyword evidence="11" id="KW-1185">Reference proteome</keyword>
<dbReference type="GO" id="GO:0016579">
    <property type="term" value="P:protein deubiquitination"/>
    <property type="evidence" value="ECO:0007669"/>
    <property type="project" value="InterPro"/>
</dbReference>
<dbReference type="InterPro" id="IPR013083">
    <property type="entry name" value="Znf_RING/FYVE/PHD"/>
</dbReference>
<comment type="catalytic activity">
    <reaction evidence="1 6">
        <text>Thiol-dependent hydrolysis of ester, thioester, amide, peptide and isopeptide bonds formed by the C-terminal Gly of ubiquitin (a 76-residue protein attached to proteins as an intracellular targeting signal).</text>
        <dbReference type="EC" id="3.4.19.12"/>
    </reaction>
</comment>
<proteinExistence type="inferred from homology"/>
<dbReference type="FunFam" id="3.90.70.10:FF:000189">
    <property type="entry name" value="Ubiquitinyl hydrolase 1"/>
    <property type="match status" value="1"/>
</dbReference>
<dbReference type="SUPFAM" id="SSF57850">
    <property type="entry name" value="RING/U-box"/>
    <property type="match status" value="1"/>
</dbReference>
<keyword evidence="6" id="KW-0833">Ubl conjugation pathway</keyword>
<dbReference type="PROSITE" id="PS50271">
    <property type="entry name" value="ZF_UBP"/>
    <property type="match status" value="1"/>
</dbReference>
<evidence type="ECO:0000313" key="10">
    <source>
        <dbReference type="EnsemblMetazoa" id="XP_014262366.1"/>
    </source>
</evidence>
<dbReference type="EnsemblMetazoa" id="XM_014406880.2">
    <property type="protein sequence ID" value="XP_014262366.1"/>
    <property type="gene ID" value="LOC106674258"/>
</dbReference>
<dbReference type="GO" id="GO:0006508">
    <property type="term" value="P:proteolysis"/>
    <property type="evidence" value="ECO:0007669"/>
    <property type="project" value="UniProtKB-KW"/>
</dbReference>
<dbReference type="InterPro" id="IPR018200">
    <property type="entry name" value="USP_CS"/>
</dbReference>
<dbReference type="PROSITE" id="PS00973">
    <property type="entry name" value="USP_2"/>
    <property type="match status" value="1"/>
</dbReference>
<dbReference type="PANTHER" id="PTHR21646:SF19">
    <property type="entry name" value="UBIQUITIN CARBOXYL-TERMINAL HYDROLASE 3"/>
    <property type="match status" value="1"/>
</dbReference>
<dbReference type="GO" id="GO:0008270">
    <property type="term" value="F:zinc ion binding"/>
    <property type="evidence" value="ECO:0007669"/>
    <property type="project" value="UniProtKB-KW"/>
</dbReference>
<comment type="similarity">
    <text evidence="6">Belongs to the peptidase C19 family.</text>
</comment>
<feature type="domain" description="USP" evidence="8">
    <location>
        <begin position="184"/>
        <end position="529"/>
    </location>
</feature>
<dbReference type="PROSITE" id="PS00972">
    <property type="entry name" value="USP_1"/>
    <property type="match status" value="1"/>
</dbReference>
<accession>A0A8I6SEV2</accession>
<dbReference type="InterPro" id="IPR050185">
    <property type="entry name" value="Ub_carboxyl-term_hydrolase"/>
</dbReference>
<dbReference type="InterPro" id="IPR001394">
    <property type="entry name" value="Peptidase_C19_UCH"/>
</dbReference>
<dbReference type="PANTHER" id="PTHR21646">
    <property type="entry name" value="UBIQUITIN CARBOXYL-TERMINAL HYDROLASE"/>
    <property type="match status" value="1"/>
</dbReference>
<feature type="region of interest" description="Disordered" evidence="7">
    <location>
        <begin position="120"/>
        <end position="177"/>
    </location>
</feature>
<reference evidence="10" key="1">
    <citation type="submission" date="2022-01" db="UniProtKB">
        <authorList>
            <consortium name="EnsemblMetazoa"/>
        </authorList>
    </citation>
    <scope>IDENTIFICATION</scope>
</reference>
<sequence length="538" mass="61836">MECPHLTDNVKIDYPTNGDPDTKKWLCAVCSSGEHPWMCLHCGVVSCGRYVNAHALAHSESQTNHTVCMDCENLTVFCYSCNDYILNDTPSGLIRQLREVLLQMGSKSPPSWPGTCDMISESDSLQNTRNLRPRTRKRSRSDDSSSAGSSENIQCNVRGRPKRKNSRRNISRRKNQIKREKRVVGLRNLGNTCFMNAVLQSLSNIEEFCLYFKKLPSLEAMKNRNKVYQSRTIKELKDAIMAEELRKVLINLTDQGTKGAISPESLFLVIWKVVPRYRGYQQQDAHEFLRYMLDRLHTELLHLLPDFSLKESQYISHKNKTSIVTSVFGGMLQSEVRCLNCGTESKKHDPFLDLSLDIPEKCHNQRKCKETGEDLPPCNILDCLTSFIEVEELAETELYYCSNCKSKQRSTKRFWIRRLPNVLCLHLKRFRWNNFFRTKVDTHVKFPVIALDMSQFVLSDLPDTRASSTQLYDLAAVIVHHGGGSGCGHYTAFAINDGQWFHFNDSMVRPTESDVVAKCKPYILFYIRREFRLPSVKS</sequence>
<evidence type="ECO:0000256" key="2">
    <source>
        <dbReference type="ARBA" id="ARBA00022723"/>
    </source>
</evidence>
<dbReference type="InterPro" id="IPR028889">
    <property type="entry name" value="USP"/>
</dbReference>
<evidence type="ECO:0000256" key="4">
    <source>
        <dbReference type="ARBA" id="ARBA00022833"/>
    </source>
</evidence>
<dbReference type="GO" id="GO:0004843">
    <property type="term" value="F:cysteine-type deubiquitinase activity"/>
    <property type="evidence" value="ECO:0007669"/>
    <property type="project" value="UniProtKB-UniRule"/>
</dbReference>
<evidence type="ECO:0000313" key="11">
    <source>
        <dbReference type="Proteomes" id="UP000494040"/>
    </source>
</evidence>
<dbReference type="KEGG" id="clec:106674258"/>
<organism evidence="10 11">
    <name type="scientific">Cimex lectularius</name>
    <name type="common">Bed bug</name>
    <name type="synonym">Acanthia lectularia</name>
    <dbReference type="NCBI Taxonomy" id="79782"/>
    <lineage>
        <taxon>Eukaryota</taxon>
        <taxon>Metazoa</taxon>
        <taxon>Ecdysozoa</taxon>
        <taxon>Arthropoda</taxon>
        <taxon>Hexapoda</taxon>
        <taxon>Insecta</taxon>
        <taxon>Pterygota</taxon>
        <taxon>Neoptera</taxon>
        <taxon>Paraneoptera</taxon>
        <taxon>Hemiptera</taxon>
        <taxon>Heteroptera</taxon>
        <taxon>Panheteroptera</taxon>
        <taxon>Cimicomorpha</taxon>
        <taxon>Cimicidae</taxon>
        <taxon>Cimex</taxon>
    </lineage>
</organism>
<dbReference type="EC" id="3.4.19.12" evidence="6"/>
<dbReference type="Pfam" id="PF00443">
    <property type="entry name" value="UCH"/>
    <property type="match status" value="1"/>
</dbReference>
<evidence type="ECO:0000259" key="8">
    <source>
        <dbReference type="PROSITE" id="PS50235"/>
    </source>
</evidence>
<feature type="compositionally biased region" description="Basic residues" evidence="7">
    <location>
        <begin position="159"/>
        <end position="177"/>
    </location>
</feature>
<feature type="domain" description="UBP-type" evidence="9">
    <location>
        <begin position="1"/>
        <end position="104"/>
    </location>
</feature>
<dbReference type="Proteomes" id="UP000494040">
    <property type="component" value="Unassembled WGS sequence"/>
</dbReference>
<keyword evidence="6" id="KW-0645">Protease</keyword>
<keyword evidence="2" id="KW-0479">Metal-binding</keyword>
<dbReference type="InterPro" id="IPR038765">
    <property type="entry name" value="Papain-like_cys_pep_sf"/>
</dbReference>
<keyword evidence="3 5" id="KW-0863">Zinc-finger</keyword>
<dbReference type="RefSeq" id="XP_014262366.1">
    <property type="nucleotide sequence ID" value="XM_014406880.2"/>
</dbReference>
<dbReference type="Gene3D" id="3.30.40.10">
    <property type="entry name" value="Zinc/RING finger domain, C3HC4 (zinc finger)"/>
    <property type="match status" value="1"/>
</dbReference>
<dbReference type="SMART" id="SM00290">
    <property type="entry name" value="ZnF_UBP"/>
    <property type="match status" value="1"/>
</dbReference>
<evidence type="ECO:0000259" key="9">
    <source>
        <dbReference type="PROSITE" id="PS50271"/>
    </source>
</evidence>
<dbReference type="InterPro" id="IPR001607">
    <property type="entry name" value="Znf_UBP"/>
</dbReference>